<evidence type="ECO:0000256" key="2">
    <source>
        <dbReference type="SAM" id="SignalP"/>
    </source>
</evidence>
<organism evidence="3 4">
    <name type="scientific">Plectosphaerella cucumerina</name>
    <dbReference type="NCBI Taxonomy" id="40658"/>
    <lineage>
        <taxon>Eukaryota</taxon>
        <taxon>Fungi</taxon>
        <taxon>Dikarya</taxon>
        <taxon>Ascomycota</taxon>
        <taxon>Pezizomycotina</taxon>
        <taxon>Sordariomycetes</taxon>
        <taxon>Hypocreomycetidae</taxon>
        <taxon>Glomerellales</taxon>
        <taxon>Plectosphaerellaceae</taxon>
        <taxon>Plectosphaerella</taxon>
    </lineage>
</organism>
<gene>
    <name evidence="3" type="ORF">B0T11DRAFT_288927</name>
</gene>
<evidence type="ECO:0008006" key="5">
    <source>
        <dbReference type="Google" id="ProtNLM"/>
    </source>
</evidence>
<keyword evidence="2" id="KW-0732">Signal</keyword>
<feature type="compositionally biased region" description="Basic and acidic residues" evidence="1">
    <location>
        <begin position="85"/>
        <end position="100"/>
    </location>
</feature>
<evidence type="ECO:0000313" key="4">
    <source>
        <dbReference type="Proteomes" id="UP000813385"/>
    </source>
</evidence>
<dbReference type="Proteomes" id="UP000813385">
    <property type="component" value="Unassembled WGS sequence"/>
</dbReference>
<proteinExistence type="predicted"/>
<reference evidence="3" key="1">
    <citation type="journal article" date="2021" name="Nat. Commun.">
        <title>Genetic determinants of endophytism in the Arabidopsis root mycobiome.</title>
        <authorList>
            <person name="Mesny F."/>
            <person name="Miyauchi S."/>
            <person name="Thiergart T."/>
            <person name="Pickel B."/>
            <person name="Atanasova L."/>
            <person name="Karlsson M."/>
            <person name="Huettel B."/>
            <person name="Barry K.W."/>
            <person name="Haridas S."/>
            <person name="Chen C."/>
            <person name="Bauer D."/>
            <person name="Andreopoulos W."/>
            <person name="Pangilinan J."/>
            <person name="LaButti K."/>
            <person name="Riley R."/>
            <person name="Lipzen A."/>
            <person name="Clum A."/>
            <person name="Drula E."/>
            <person name="Henrissat B."/>
            <person name="Kohler A."/>
            <person name="Grigoriev I.V."/>
            <person name="Martin F.M."/>
            <person name="Hacquard S."/>
        </authorList>
    </citation>
    <scope>NUCLEOTIDE SEQUENCE</scope>
    <source>
        <strain evidence="3">MPI-CAGE-AT-0016</strain>
    </source>
</reference>
<dbReference type="EMBL" id="JAGPXD010000006">
    <property type="protein sequence ID" value="KAH7349296.1"/>
    <property type="molecule type" value="Genomic_DNA"/>
</dbReference>
<dbReference type="AlphaFoldDB" id="A0A8K0X062"/>
<feature type="chain" id="PRO_5035476022" description="Secreted protein" evidence="2">
    <location>
        <begin position="18"/>
        <end position="170"/>
    </location>
</feature>
<feature type="region of interest" description="Disordered" evidence="1">
    <location>
        <begin position="66"/>
        <end position="125"/>
    </location>
</feature>
<evidence type="ECO:0000313" key="3">
    <source>
        <dbReference type="EMBL" id="KAH7349296.1"/>
    </source>
</evidence>
<protein>
    <recommendedName>
        <fullName evidence="5">Secreted protein</fullName>
    </recommendedName>
</protein>
<sequence length="170" mass="18541">MRPLSLSLLLTLRGVSRQRCWSPACLPKFPQPPFTCPDCHEPPSPPPLRRPSSRLTTFIGPAHVLPRMQAASQPCPSEPVPPSLPHDRESPSRFTCDGRRAPSNLSQQSVPLSHARPAGNTPTRVLTSACQSKPFRHELQLGSRLAGCGSSHLLDDADPSSITRSHRRPA</sequence>
<comment type="caution">
    <text evidence="3">The sequence shown here is derived from an EMBL/GenBank/DDBJ whole genome shotgun (WGS) entry which is preliminary data.</text>
</comment>
<feature type="region of interest" description="Disordered" evidence="1">
    <location>
        <begin position="147"/>
        <end position="170"/>
    </location>
</feature>
<feature type="signal peptide" evidence="2">
    <location>
        <begin position="1"/>
        <end position="17"/>
    </location>
</feature>
<name>A0A8K0X062_9PEZI</name>
<keyword evidence="4" id="KW-1185">Reference proteome</keyword>
<accession>A0A8K0X062</accession>
<evidence type="ECO:0000256" key="1">
    <source>
        <dbReference type="SAM" id="MobiDB-lite"/>
    </source>
</evidence>